<gene>
    <name evidence="2" type="ORF">GOODEAATRI_015358</name>
</gene>
<dbReference type="Proteomes" id="UP001476798">
    <property type="component" value="Unassembled WGS sequence"/>
</dbReference>
<evidence type="ECO:0000313" key="2">
    <source>
        <dbReference type="EMBL" id="MEQ2171903.1"/>
    </source>
</evidence>
<organism evidence="2 3">
    <name type="scientific">Goodea atripinnis</name>
    <dbReference type="NCBI Taxonomy" id="208336"/>
    <lineage>
        <taxon>Eukaryota</taxon>
        <taxon>Metazoa</taxon>
        <taxon>Chordata</taxon>
        <taxon>Craniata</taxon>
        <taxon>Vertebrata</taxon>
        <taxon>Euteleostomi</taxon>
        <taxon>Actinopterygii</taxon>
        <taxon>Neopterygii</taxon>
        <taxon>Teleostei</taxon>
        <taxon>Neoteleostei</taxon>
        <taxon>Acanthomorphata</taxon>
        <taxon>Ovalentaria</taxon>
        <taxon>Atherinomorphae</taxon>
        <taxon>Cyprinodontiformes</taxon>
        <taxon>Goodeidae</taxon>
        <taxon>Goodea</taxon>
    </lineage>
</organism>
<keyword evidence="1" id="KW-0472">Membrane</keyword>
<proteinExistence type="predicted"/>
<comment type="caution">
    <text evidence="2">The sequence shown here is derived from an EMBL/GenBank/DDBJ whole genome shotgun (WGS) entry which is preliminary data.</text>
</comment>
<keyword evidence="3" id="KW-1185">Reference proteome</keyword>
<sequence length="239" mass="25964">MEVSSDRLFCCSWLRRRVPLAHREELYHILRMTGPLSNGDSFVNSHEFRFIYSPYFIILNTQFPLGIQAAACARVGNALGAGDSARALLTSKVSLCLAAAFALVEGVVLGCSKTVIGFIFTSDERKLTDGVCYTFSQSAGGYTSVSTGCQDGTTASQGDHEVQQLKDTHLSTTQLVIRRGLTMFAAVALLAVGAAVHFLVPLPEVQFAEVNHTATDWINATYTPDTNFSTMLVPNEELE</sequence>
<keyword evidence="1" id="KW-0812">Transmembrane</keyword>
<reference evidence="2 3" key="1">
    <citation type="submission" date="2021-06" db="EMBL/GenBank/DDBJ databases">
        <authorList>
            <person name="Palmer J.M."/>
        </authorList>
    </citation>
    <scope>NUCLEOTIDE SEQUENCE [LARGE SCALE GENOMIC DNA]</scope>
    <source>
        <strain evidence="2 3">GA_2019</strain>
        <tissue evidence="2">Muscle</tissue>
    </source>
</reference>
<accession>A0ABV0NKH7</accession>
<keyword evidence="1" id="KW-1133">Transmembrane helix</keyword>
<evidence type="ECO:0000313" key="3">
    <source>
        <dbReference type="Proteomes" id="UP001476798"/>
    </source>
</evidence>
<feature type="transmembrane region" description="Helical" evidence="1">
    <location>
        <begin position="181"/>
        <end position="200"/>
    </location>
</feature>
<name>A0ABV0NKH7_9TELE</name>
<evidence type="ECO:0000256" key="1">
    <source>
        <dbReference type="SAM" id="Phobius"/>
    </source>
</evidence>
<protein>
    <submittedName>
        <fullName evidence="2">Uncharacterized protein</fullName>
    </submittedName>
</protein>
<dbReference type="EMBL" id="JAHRIO010041114">
    <property type="protein sequence ID" value="MEQ2171903.1"/>
    <property type="molecule type" value="Genomic_DNA"/>
</dbReference>